<dbReference type="InterPro" id="IPR011042">
    <property type="entry name" value="6-blade_b-propeller_TolB-like"/>
</dbReference>
<protein>
    <recommendedName>
        <fullName evidence="4">Dipeptidyl-peptidase V</fullName>
    </recommendedName>
</protein>
<dbReference type="SUPFAM" id="SSF53474">
    <property type="entry name" value="alpha/beta-Hydrolases"/>
    <property type="match status" value="1"/>
</dbReference>
<dbReference type="Pfam" id="PF07676">
    <property type="entry name" value="PD40"/>
    <property type="match status" value="2"/>
</dbReference>
<dbReference type="PANTHER" id="PTHR42776">
    <property type="entry name" value="SERINE PEPTIDASE S9 FAMILY MEMBER"/>
    <property type="match status" value="1"/>
</dbReference>
<evidence type="ECO:0000313" key="6">
    <source>
        <dbReference type="EMBL" id="OQO04566.1"/>
    </source>
</evidence>
<keyword evidence="3" id="KW-0720">Serine protease</keyword>
<keyword evidence="7" id="KW-1185">Reference proteome</keyword>
<feature type="domain" description="Peptidase S9 prolyl oligopeptidase catalytic" evidence="5">
    <location>
        <begin position="441"/>
        <end position="659"/>
    </location>
</feature>
<evidence type="ECO:0000256" key="3">
    <source>
        <dbReference type="ARBA" id="ARBA00022825"/>
    </source>
</evidence>
<dbReference type="SUPFAM" id="SSF82171">
    <property type="entry name" value="DPP6 N-terminal domain-like"/>
    <property type="match status" value="1"/>
</dbReference>
<dbReference type="Gene3D" id="3.40.50.1820">
    <property type="entry name" value="alpha/beta hydrolase"/>
    <property type="match status" value="1"/>
</dbReference>
<dbReference type="Pfam" id="PF00326">
    <property type="entry name" value="Peptidase_S9"/>
    <property type="match status" value="1"/>
</dbReference>
<dbReference type="Proteomes" id="UP000192596">
    <property type="component" value="Unassembled WGS sequence"/>
</dbReference>
<dbReference type="AlphaFoldDB" id="A0A1V8SZG7"/>
<dbReference type="InterPro" id="IPR011659">
    <property type="entry name" value="WD40"/>
</dbReference>
<dbReference type="STRING" id="1507870.A0A1V8SZG7"/>
<name>A0A1V8SZG7_9PEZI</name>
<organism evidence="6 7">
    <name type="scientific">Cryoendolithus antarcticus</name>
    <dbReference type="NCBI Taxonomy" id="1507870"/>
    <lineage>
        <taxon>Eukaryota</taxon>
        <taxon>Fungi</taxon>
        <taxon>Dikarya</taxon>
        <taxon>Ascomycota</taxon>
        <taxon>Pezizomycotina</taxon>
        <taxon>Dothideomycetes</taxon>
        <taxon>Dothideomycetidae</taxon>
        <taxon>Cladosporiales</taxon>
        <taxon>Cladosporiaceae</taxon>
        <taxon>Cryoendolithus</taxon>
    </lineage>
</organism>
<dbReference type="InParanoid" id="A0A1V8SZG7"/>
<dbReference type="EMBL" id="NAJO01000021">
    <property type="protein sequence ID" value="OQO04566.1"/>
    <property type="molecule type" value="Genomic_DNA"/>
</dbReference>
<dbReference type="InterPro" id="IPR001375">
    <property type="entry name" value="Peptidase_S9_cat"/>
</dbReference>
<dbReference type="InterPro" id="IPR029058">
    <property type="entry name" value="AB_hydrolase_fold"/>
</dbReference>
<evidence type="ECO:0000256" key="1">
    <source>
        <dbReference type="ARBA" id="ARBA00010040"/>
    </source>
</evidence>
<dbReference type="OrthoDB" id="43744at2759"/>
<dbReference type="GO" id="GO:0006508">
    <property type="term" value="P:proteolysis"/>
    <property type="evidence" value="ECO:0007669"/>
    <property type="project" value="InterPro"/>
</dbReference>
<gene>
    <name evidence="6" type="ORF">B0A48_09488</name>
</gene>
<comment type="similarity">
    <text evidence="1">Belongs to the peptidase S9C family.</text>
</comment>
<dbReference type="PANTHER" id="PTHR42776:SF27">
    <property type="entry name" value="DIPEPTIDYL PEPTIDASE FAMILY MEMBER 6"/>
    <property type="match status" value="1"/>
</dbReference>
<evidence type="ECO:0000313" key="7">
    <source>
        <dbReference type="Proteomes" id="UP000192596"/>
    </source>
</evidence>
<evidence type="ECO:0000256" key="4">
    <source>
        <dbReference type="ARBA" id="ARBA00032829"/>
    </source>
</evidence>
<keyword evidence="3" id="KW-0645">Protease</keyword>
<evidence type="ECO:0000259" key="5">
    <source>
        <dbReference type="Pfam" id="PF00326"/>
    </source>
</evidence>
<accession>A0A1V8SZG7</accession>
<dbReference type="Gene3D" id="2.120.10.30">
    <property type="entry name" value="TolB, C-terminal domain"/>
    <property type="match status" value="1"/>
</dbReference>
<proteinExistence type="inferred from homology"/>
<dbReference type="GO" id="GO:0004252">
    <property type="term" value="F:serine-type endopeptidase activity"/>
    <property type="evidence" value="ECO:0007669"/>
    <property type="project" value="TreeGrafter"/>
</dbReference>
<comment type="caution">
    <text evidence="6">The sequence shown here is derived from an EMBL/GenBank/DDBJ whole genome shotgun (WGS) entry which is preliminary data.</text>
</comment>
<evidence type="ECO:0000256" key="2">
    <source>
        <dbReference type="ARBA" id="ARBA00022801"/>
    </source>
</evidence>
<keyword evidence="2" id="KW-0378">Hydrolase</keyword>
<reference evidence="7" key="1">
    <citation type="submission" date="2017-03" db="EMBL/GenBank/DDBJ databases">
        <title>Genomes of endolithic fungi from Antarctica.</title>
        <authorList>
            <person name="Coleine C."/>
            <person name="Masonjones S."/>
            <person name="Stajich J.E."/>
        </authorList>
    </citation>
    <scope>NUCLEOTIDE SEQUENCE [LARGE SCALE GENOMIC DNA]</scope>
    <source>
        <strain evidence="7">CCFEE 5527</strain>
    </source>
</reference>
<sequence length="660" mass="71252">MPIPENLLKDLLALEAPTSVTLSPNGKQTLYSTNLSWAPTKGADARSTLWLAEVNVAESARQISSGLFYDTSPVWSPDSEHVAFISDRAKSGERSTIYVMNVVKGGEGVAVTDIKGEKPISKPKFSPDGKKIAFLSADEKTPEKKKRDEEKDDAIVWGEEWDYARLRVVDLASKEVKTLVHGVEHVLEFDWNGTGDSIVIMTTARPDFESQMLKGTGFGVVDVASGGRRQVGGVGGIASSLVCAGDDFCFVAPFTEGKASSGSSVYQASIHKTEANFTRVAYGETDCARNLVKAGEEVFVKVQHGLVDKICSLGGGLLFEVQKEILSWHAIQTADKTTILALAISDINNPPEVHTTTSAASNKELITLSTHGSNFAEHTFGTATAVETTSFDGKETLDGLFLKPESSTYVSSPLTSPGKTAVIIHGGPYYRRTNAFDAQFFFWTPCLLAAGYSVLMPNYRGSSGRGERFAAYSIGGMGKYDETDVVALTQAAIDTGLADKENMVVGGYSQGGYLTYLSSVRNGLHGKGWKFKGGIAGAGVTDWATMGMSSDAGSYETELLGHSPWSADKEDCSDRQGSAIWEMRDAVKKGGVIPPMLILHGEKDVRVPVEQAQGFRRGLEAAGLPYEYVIYPREDHTFAEQGHVRDMCERVVKFVDKCLA</sequence>